<dbReference type="InterPro" id="IPR007046">
    <property type="entry name" value="RNA_pol_sigma_54_core-bd"/>
</dbReference>
<evidence type="ECO:0000256" key="1">
    <source>
        <dbReference type="ARBA" id="ARBA00008798"/>
    </source>
</evidence>
<keyword evidence="5" id="KW-0805">Transcription regulation</keyword>
<gene>
    <name evidence="12" type="primary">rpoN</name>
    <name evidence="12" type="ORF">E8A74_11135</name>
</gene>
<evidence type="ECO:0000256" key="9">
    <source>
        <dbReference type="SAM" id="MobiDB-lite"/>
    </source>
</evidence>
<keyword evidence="7" id="KW-0238">DNA-binding</keyword>
<organism evidence="12 13">
    <name type="scientific">Polyangium fumosum</name>
    <dbReference type="NCBI Taxonomy" id="889272"/>
    <lineage>
        <taxon>Bacteria</taxon>
        <taxon>Pseudomonadati</taxon>
        <taxon>Myxococcota</taxon>
        <taxon>Polyangia</taxon>
        <taxon>Polyangiales</taxon>
        <taxon>Polyangiaceae</taxon>
        <taxon>Polyangium</taxon>
    </lineage>
</organism>
<evidence type="ECO:0000256" key="2">
    <source>
        <dbReference type="ARBA" id="ARBA00022478"/>
    </source>
</evidence>
<dbReference type="AlphaFoldDB" id="A0A4U1JEV7"/>
<reference evidence="12 13" key="1">
    <citation type="submission" date="2019-04" db="EMBL/GenBank/DDBJ databases">
        <authorList>
            <person name="Li Y."/>
            <person name="Wang J."/>
        </authorList>
    </citation>
    <scope>NUCLEOTIDE SEQUENCE [LARGE SCALE GENOMIC DNA]</scope>
    <source>
        <strain evidence="12 13">DSM 14668</strain>
    </source>
</reference>
<dbReference type="PROSITE" id="PS50044">
    <property type="entry name" value="SIGMA54_3"/>
    <property type="match status" value="1"/>
</dbReference>
<evidence type="ECO:0000313" key="13">
    <source>
        <dbReference type="Proteomes" id="UP000309215"/>
    </source>
</evidence>
<dbReference type="InterPro" id="IPR038709">
    <property type="entry name" value="RpoN_core-bd_sf"/>
</dbReference>
<comment type="caution">
    <text evidence="12">The sequence shown here is derived from an EMBL/GenBank/DDBJ whole genome shotgun (WGS) entry which is preliminary data.</text>
</comment>
<dbReference type="NCBIfam" id="TIGR02395">
    <property type="entry name" value="rpoN_sigma"/>
    <property type="match status" value="1"/>
</dbReference>
<evidence type="ECO:0000313" key="12">
    <source>
        <dbReference type="EMBL" id="TKD09719.1"/>
    </source>
</evidence>
<dbReference type="PANTHER" id="PTHR32248:SF4">
    <property type="entry name" value="RNA POLYMERASE SIGMA-54 FACTOR"/>
    <property type="match status" value="1"/>
</dbReference>
<dbReference type="InterPro" id="IPR007634">
    <property type="entry name" value="RNA_pol_sigma_54_DNA-bd"/>
</dbReference>
<evidence type="ECO:0000259" key="11">
    <source>
        <dbReference type="Pfam" id="PF04963"/>
    </source>
</evidence>
<dbReference type="Proteomes" id="UP000309215">
    <property type="component" value="Unassembled WGS sequence"/>
</dbReference>
<keyword evidence="8" id="KW-0804">Transcription</keyword>
<dbReference type="PROSITE" id="PS00718">
    <property type="entry name" value="SIGMA54_2"/>
    <property type="match status" value="1"/>
</dbReference>
<keyword evidence="4" id="KW-0548">Nucleotidyltransferase</keyword>
<dbReference type="GO" id="GO:0001216">
    <property type="term" value="F:DNA-binding transcription activator activity"/>
    <property type="evidence" value="ECO:0007669"/>
    <property type="project" value="InterPro"/>
</dbReference>
<dbReference type="OrthoDB" id="9814402at2"/>
<dbReference type="PIRSF" id="PIRSF000774">
    <property type="entry name" value="RpoN"/>
    <property type="match status" value="1"/>
</dbReference>
<dbReference type="Gene3D" id="1.10.10.1330">
    <property type="entry name" value="RNA polymerase sigma-54 factor, core-binding domain"/>
    <property type="match status" value="1"/>
</dbReference>
<feature type="region of interest" description="Disordered" evidence="9">
    <location>
        <begin position="46"/>
        <end position="100"/>
    </location>
</feature>
<evidence type="ECO:0000256" key="6">
    <source>
        <dbReference type="ARBA" id="ARBA00023082"/>
    </source>
</evidence>
<evidence type="ECO:0000256" key="8">
    <source>
        <dbReference type="ARBA" id="ARBA00023163"/>
    </source>
</evidence>
<dbReference type="GO" id="GO:0016779">
    <property type="term" value="F:nucleotidyltransferase activity"/>
    <property type="evidence" value="ECO:0007669"/>
    <property type="project" value="UniProtKB-KW"/>
</dbReference>
<proteinExistence type="inferred from homology"/>
<dbReference type="Pfam" id="PF00309">
    <property type="entry name" value="Sigma54_AID"/>
    <property type="match status" value="1"/>
</dbReference>
<dbReference type="GO" id="GO:0006352">
    <property type="term" value="P:DNA-templated transcription initiation"/>
    <property type="evidence" value="ECO:0007669"/>
    <property type="project" value="InterPro"/>
</dbReference>
<evidence type="ECO:0000256" key="7">
    <source>
        <dbReference type="ARBA" id="ARBA00023125"/>
    </source>
</evidence>
<name>A0A4U1JEV7_9BACT</name>
<dbReference type="PANTHER" id="PTHR32248">
    <property type="entry name" value="RNA POLYMERASE SIGMA-54 FACTOR"/>
    <property type="match status" value="1"/>
</dbReference>
<dbReference type="Pfam" id="PF04963">
    <property type="entry name" value="Sigma54_CBD"/>
    <property type="match status" value="1"/>
</dbReference>
<sequence>MGMEMKLQFKLSQQLVMTPQLVQAIRLLQLSRLELVEEIRKELDGNPLLADDSGDSVTSKSRDTSGTTNREAPELDGRGNPNNLERPGSEHSDTDLAMRDTEKRVKEVDWEQFLENRQLQQAMPSQRGGFEELPPIEQNLTRNLSLQEHLLFQLQMSDFVENECRFAELIIGNLDDRGYLDMSGGENPDGTKRPDLTLDDLANEADLNPEDAPEVLAMLQRFDPVGVAARDLSECLRIQAEVLGYDAVEMAIIKDHLHNVERRNFPAIAKALKIPLEEVYEAVQEIQKLESVPARNFAEVDDKTIAITPDVYVIKDGDLWVVTDNDKGLQRLFINEGLAQRMLKDPKAKEFISEKLRSAQWLIRAIEQRRRTIIKVTECIVEKQKDFLERGVAYLKPMILRDVAESVGMHESTISRVTSNKYVHTPQGLFELKYFFNSSIHRVADEDIASESVKQAIKKIIAAEDKSNPLSDQAIVKILEDQDGIRIARRTVAKYREMLGILSSSKRKKMF</sequence>
<feature type="compositionally biased region" description="Polar residues" evidence="9">
    <location>
        <begin position="55"/>
        <end position="70"/>
    </location>
</feature>
<dbReference type="GO" id="GO:0016987">
    <property type="term" value="F:sigma factor activity"/>
    <property type="evidence" value="ECO:0007669"/>
    <property type="project" value="UniProtKB-KW"/>
</dbReference>
<evidence type="ECO:0000256" key="5">
    <source>
        <dbReference type="ARBA" id="ARBA00023015"/>
    </source>
</evidence>
<dbReference type="PROSITE" id="PS00717">
    <property type="entry name" value="SIGMA54_1"/>
    <property type="match status" value="1"/>
</dbReference>
<dbReference type="PRINTS" id="PR00045">
    <property type="entry name" value="SIGMA54FCT"/>
</dbReference>
<feature type="compositionally biased region" description="Basic and acidic residues" evidence="9">
    <location>
        <begin position="87"/>
        <end position="100"/>
    </location>
</feature>
<evidence type="ECO:0000256" key="3">
    <source>
        <dbReference type="ARBA" id="ARBA00022679"/>
    </source>
</evidence>
<evidence type="ECO:0000259" key="10">
    <source>
        <dbReference type="Pfam" id="PF04552"/>
    </source>
</evidence>
<keyword evidence="13" id="KW-1185">Reference proteome</keyword>
<feature type="domain" description="RNA polymerase sigma factor 54 core-binding" evidence="11">
    <location>
        <begin position="136"/>
        <end position="336"/>
    </location>
</feature>
<dbReference type="Pfam" id="PF04552">
    <property type="entry name" value="Sigma54_DBD"/>
    <property type="match status" value="1"/>
</dbReference>
<dbReference type="Gene3D" id="1.10.10.60">
    <property type="entry name" value="Homeodomain-like"/>
    <property type="match status" value="1"/>
</dbReference>
<dbReference type="GO" id="GO:0003677">
    <property type="term" value="F:DNA binding"/>
    <property type="evidence" value="ECO:0007669"/>
    <property type="project" value="UniProtKB-KW"/>
</dbReference>
<keyword evidence="2" id="KW-0240">DNA-directed RNA polymerase</keyword>
<dbReference type="GO" id="GO:0000428">
    <property type="term" value="C:DNA-directed RNA polymerase complex"/>
    <property type="evidence" value="ECO:0007669"/>
    <property type="project" value="UniProtKB-KW"/>
</dbReference>
<dbReference type="InterPro" id="IPR000394">
    <property type="entry name" value="RNA_pol_sigma_54"/>
</dbReference>
<dbReference type="EMBL" id="SSMQ01000009">
    <property type="protein sequence ID" value="TKD09719.1"/>
    <property type="molecule type" value="Genomic_DNA"/>
</dbReference>
<evidence type="ECO:0000256" key="4">
    <source>
        <dbReference type="ARBA" id="ARBA00022695"/>
    </source>
</evidence>
<feature type="domain" description="RNA polymerase sigma factor 54 DNA-binding" evidence="10">
    <location>
        <begin position="350"/>
        <end position="509"/>
    </location>
</feature>
<keyword evidence="6" id="KW-0731">Sigma factor</keyword>
<keyword evidence="3" id="KW-0808">Transferase</keyword>
<comment type="similarity">
    <text evidence="1">Belongs to the sigma-54 factor family.</text>
</comment>
<accession>A0A4U1JEV7</accession>
<dbReference type="RefSeq" id="WP_136928942.1">
    <property type="nucleotide sequence ID" value="NZ_SSMQ01000009.1"/>
</dbReference>
<protein>
    <submittedName>
        <fullName evidence="12">RNA polymerase factor sigma-54</fullName>
    </submittedName>
</protein>